<dbReference type="Proteomes" id="UP000011550">
    <property type="component" value="Unassembled WGS sequence"/>
</dbReference>
<dbReference type="STRING" id="662479.C440_04738"/>
<keyword evidence="2" id="KW-1185">Reference proteome</keyword>
<gene>
    <name evidence="1" type="ORF">C440_04738</name>
</gene>
<dbReference type="RefSeq" id="WP_008318725.1">
    <property type="nucleotide sequence ID" value="NZ_AOLN01000006.1"/>
</dbReference>
<comment type="caution">
    <text evidence="1">The sequence shown here is derived from an EMBL/GenBank/DDBJ whole genome shotgun (WGS) entry which is preliminary data.</text>
</comment>
<dbReference type="AlphaFoldDB" id="M0IJZ9"/>
<evidence type="ECO:0000313" key="2">
    <source>
        <dbReference type="Proteomes" id="UP000011550"/>
    </source>
</evidence>
<evidence type="ECO:0000313" key="1">
    <source>
        <dbReference type="EMBL" id="ELZ97055.1"/>
    </source>
</evidence>
<name>M0IJZ9_9EURY</name>
<dbReference type="EMBL" id="AOLN01000006">
    <property type="protein sequence ID" value="ELZ97055.1"/>
    <property type="molecule type" value="Genomic_DNA"/>
</dbReference>
<accession>M0IJZ9</accession>
<reference evidence="1 2" key="1">
    <citation type="journal article" date="2014" name="PLoS Genet.">
        <title>Phylogenetically driven sequencing of extremely halophilic archaea reveals strategies for static and dynamic osmo-response.</title>
        <authorList>
            <person name="Becker E.A."/>
            <person name="Seitzer P.M."/>
            <person name="Tritt A."/>
            <person name="Larsen D."/>
            <person name="Krusor M."/>
            <person name="Yao A.I."/>
            <person name="Wu D."/>
            <person name="Madern D."/>
            <person name="Eisen J.A."/>
            <person name="Darling A.E."/>
            <person name="Facciotti M.T."/>
        </authorList>
    </citation>
    <scope>NUCLEOTIDE SEQUENCE [LARGE SCALE GENOMIC DNA]</scope>
    <source>
        <strain evidence="1 2">ATCC BAA-1512</strain>
    </source>
</reference>
<dbReference type="PATRIC" id="fig|662479.7.peg.979"/>
<sequence length="118" mass="12809">MSLYESIHEFVGDRETLQSVSQHEGTTVLLTDTRLVEVRYTAGGASQDDLMGLRSIQLNRLLFAGYSVEFDDDRTVIEFHGEAGETVESVTLPARDHSFVAAFSAVVGDAEAVGLASQ</sequence>
<organism evidence="1 2">
    <name type="scientific">Haloferax mucosum ATCC BAA-1512</name>
    <dbReference type="NCBI Taxonomy" id="662479"/>
    <lineage>
        <taxon>Archaea</taxon>
        <taxon>Methanobacteriati</taxon>
        <taxon>Methanobacteriota</taxon>
        <taxon>Stenosarchaea group</taxon>
        <taxon>Halobacteria</taxon>
        <taxon>Halobacteriales</taxon>
        <taxon>Haloferacaceae</taxon>
        <taxon>Haloferax</taxon>
    </lineage>
</organism>
<protein>
    <submittedName>
        <fullName evidence="1">Uncharacterized protein</fullName>
    </submittedName>
</protein>
<dbReference type="OrthoDB" id="286296at2157"/>
<proteinExistence type="predicted"/>